<keyword evidence="1" id="KW-0812">Transmembrane</keyword>
<dbReference type="RefSeq" id="WP_237261779.1">
    <property type="nucleotide sequence ID" value="NZ_AP024202.1"/>
</dbReference>
<proteinExistence type="predicted"/>
<organism evidence="2 3">
    <name type="scientific">Thiomicrorhabdus immobilis</name>
    <dbReference type="NCBI Taxonomy" id="2791037"/>
    <lineage>
        <taxon>Bacteria</taxon>
        <taxon>Pseudomonadati</taxon>
        <taxon>Pseudomonadota</taxon>
        <taxon>Gammaproteobacteria</taxon>
        <taxon>Thiotrichales</taxon>
        <taxon>Piscirickettsiaceae</taxon>
        <taxon>Thiomicrorhabdus</taxon>
    </lineage>
</organism>
<evidence type="ECO:0000313" key="2">
    <source>
        <dbReference type="EMBL" id="BCN94314.1"/>
    </source>
</evidence>
<evidence type="ECO:0000313" key="3">
    <source>
        <dbReference type="Proteomes" id="UP001054820"/>
    </source>
</evidence>
<gene>
    <name evidence="2" type="ORF">THMIRHAM_20990</name>
</gene>
<keyword evidence="3" id="KW-1185">Reference proteome</keyword>
<name>A0ABN6D097_9GAMM</name>
<feature type="transmembrane region" description="Helical" evidence="1">
    <location>
        <begin position="270"/>
        <end position="290"/>
    </location>
</feature>
<dbReference type="EMBL" id="AP024202">
    <property type="protein sequence ID" value="BCN94314.1"/>
    <property type="molecule type" value="Genomic_DNA"/>
</dbReference>
<dbReference type="Proteomes" id="UP001054820">
    <property type="component" value="Chromosome"/>
</dbReference>
<keyword evidence="1" id="KW-1133">Transmembrane helix</keyword>
<reference evidence="2" key="1">
    <citation type="journal article" date="2022" name="Arch. Microbiol.">
        <title>Thiomicrorhabdus immobilis sp. nov., a mesophilic sulfur-oxidizing bacterium isolated from sediment of a brackish lake in northern Japan.</title>
        <authorList>
            <person name="Kojima H."/>
            <person name="Mochizuki J."/>
            <person name="Kanda M."/>
            <person name="Watanabe T."/>
            <person name="Fukui M."/>
        </authorList>
    </citation>
    <scope>NUCLEOTIDE SEQUENCE</scope>
    <source>
        <strain evidence="2">Am19</strain>
    </source>
</reference>
<sequence>MSIPLGFKRILHLDNQNWLLEGKKAILIDSLETVSGPKVVLSDFNHALTGIETVHQGSSYASAIIEKHLRSRGDMEGASEVLVLQTKKAASAQNVFYAALPINEYAAYLNAIKKDNDHCLYVPLWSVMLKVAGKGVSTVVVQHGGVLDVLVVGSGFPLHSIRVSSASYGGQDWESALSYLATELNQVESEQEVQLDGIKWFSWCADNSSGELAERFESLSGRAISVATKQDISVNKTDCASNVDALFQALSTCDAIKAETSKPLFQFERALPWVAGLVLAVSAGAFLAGLNWQKSAEEYMASTDELMESSQFEAKLTNAKQLVAQNNQTATILEANKVDFIEELYSITESNSIPQIVADLQASVNKFIHINNIQLHSSEEDEGFGMVVQGFVDQDLDFASRQVRMFIDRLVEKGYQIEDKGFIAKNGNNGFQLILIPGNKE</sequence>
<protein>
    <recommendedName>
        <fullName evidence="4">GspL cytoplasmic actin-ATPase-like domain-containing protein</fullName>
    </recommendedName>
</protein>
<keyword evidence="1" id="KW-0472">Membrane</keyword>
<evidence type="ECO:0000256" key="1">
    <source>
        <dbReference type="SAM" id="Phobius"/>
    </source>
</evidence>
<evidence type="ECO:0008006" key="4">
    <source>
        <dbReference type="Google" id="ProtNLM"/>
    </source>
</evidence>
<accession>A0ABN6D097</accession>